<dbReference type="AlphaFoldDB" id="A0A9Q4KWK5"/>
<reference evidence="2" key="1">
    <citation type="submission" date="2022-06" db="EMBL/GenBank/DDBJ databases">
        <title>Natrinema sp. a new haloarchaeum isolate from saline soil.</title>
        <authorList>
            <person name="Strakova D."/>
            <person name="Galisteo C."/>
            <person name="Sanchez-Porro C."/>
            <person name="Ventosa A."/>
        </authorList>
    </citation>
    <scope>NUCLEOTIDE SEQUENCE</scope>
    <source>
        <strain evidence="2">S1CR25-10</strain>
    </source>
</reference>
<keyword evidence="1" id="KW-0812">Transmembrane</keyword>
<comment type="caution">
    <text evidence="2">The sequence shown here is derived from an EMBL/GenBank/DDBJ whole genome shotgun (WGS) entry which is preliminary data.</text>
</comment>
<keyword evidence="1" id="KW-1133">Transmembrane helix</keyword>
<dbReference type="EMBL" id="JAMQOT010000001">
    <property type="protein sequence ID" value="MDF9744190.1"/>
    <property type="molecule type" value="Genomic_DNA"/>
</dbReference>
<name>A0A9Q4KWK5_9EURY</name>
<gene>
    <name evidence="2" type="ORF">NDI89_01185</name>
</gene>
<feature type="transmembrane region" description="Helical" evidence="1">
    <location>
        <begin position="21"/>
        <end position="41"/>
    </location>
</feature>
<keyword evidence="3" id="KW-1185">Reference proteome</keyword>
<dbReference type="RefSeq" id="WP_277519667.1">
    <property type="nucleotide sequence ID" value="NZ_JAMQOT010000001.1"/>
</dbReference>
<keyword evidence="1" id="KW-0472">Membrane</keyword>
<protein>
    <submittedName>
        <fullName evidence="2">Uncharacterized protein</fullName>
    </submittedName>
</protein>
<sequence length="50" mass="5360">MSTKSNSEIVHEERRMARTTAIGLGVWLALTIAAVVLLLAFGDAISSLFV</sequence>
<evidence type="ECO:0000313" key="2">
    <source>
        <dbReference type="EMBL" id="MDF9744190.1"/>
    </source>
</evidence>
<accession>A0A9Q4KWK5</accession>
<evidence type="ECO:0000313" key="3">
    <source>
        <dbReference type="Proteomes" id="UP001154061"/>
    </source>
</evidence>
<proteinExistence type="predicted"/>
<dbReference type="Proteomes" id="UP001154061">
    <property type="component" value="Unassembled WGS sequence"/>
</dbReference>
<organism evidence="2 3">
    <name type="scientific">Natrinema salsiterrestre</name>
    <dbReference type="NCBI Taxonomy" id="2950540"/>
    <lineage>
        <taxon>Archaea</taxon>
        <taxon>Methanobacteriati</taxon>
        <taxon>Methanobacteriota</taxon>
        <taxon>Stenosarchaea group</taxon>
        <taxon>Halobacteria</taxon>
        <taxon>Halobacteriales</taxon>
        <taxon>Natrialbaceae</taxon>
        <taxon>Natrinema</taxon>
    </lineage>
</organism>
<evidence type="ECO:0000256" key="1">
    <source>
        <dbReference type="SAM" id="Phobius"/>
    </source>
</evidence>